<dbReference type="Proteomes" id="UP000053989">
    <property type="component" value="Unassembled WGS sequence"/>
</dbReference>
<dbReference type="OrthoDB" id="3202009at2759"/>
<sequence length="54" mass="5956">FHLQIHVVGDAPFDILLGQPFFALASCIMRDQMSSDQSVTLTDPNSGVQFMMPT</sequence>
<feature type="non-terminal residue" evidence="1">
    <location>
        <position position="1"/>
    </location>
</feature>
<dbReference type="HOGENOM" id="CLU_3056227_0_0_1"/>
<evidence type="ECO:0000313" key="2">
    <source>
        <dbReference type="Proteomes" id="UP000053989"/>
    </source>
</evidence>
<feature type="non-terminal residue" evidence="1">
    <location>
        <position position="54"/>
    </location>
</feature>
<dbReference type="AlphaFoldDB" id="A0A0C3E7H4"/>
<reference evidence="1 2" key="1">
    <citation type="submission" date="2014-04" db="EMBL/GenBank/DDBJ databases">
        <authorList>
            <consortium name="DOE Joint Genome Institute"/>
            <person name="Kuo A."/>
            <person name="Kohler A."/>
            <person name="Nagy L.G."/>
            <person name="Floudas D."/>
            <person name="Copeland A."/>
            <person name="Barry K.W."/>
            <person name="Cichocki N."/>
            <person name="Veneault-Fourrey C."/>
            <person name="LaButti K."/>
            <person name="Lindquist E.A."/>
            <person name="Lipzen A."/>
            <person name="Lundell T."/>
            <person name="Morin E."/>
            <person name="Murat C."/>
            <person name="Sun H."/>
            <person name="Tunlid A."/>
            <person name="Henrissat B."/>
            <person name="Grigoriev I.V."/>
            <person name="Hibbett D.S."/>
            <person name="Martin F."/>
            <person name="Nordberg H.P."/>
            <person name="Cantor M.N."/>
            <person name="Hua S.X."/>
        </authorList>
    </citation>
    <scope>NUCLEOTIDE SEQUENCE [LARGE SCALE GENOMIC DNA]</scope>
    <source>
        <strain evidence="1 2">Foug A</strain>
    </source>
</reference>
<name>A0A0C3E7H4_9AGAM</name>
<proteinExistence type="predicted"/>
<organism evidence="1 2">
    <name type="scientific">Scleroderma citrinum Foug A</name>
    <dbReference type="NCBI Taxonomy" id="1036808"/>
    <lineage>
        <taxon>Eukaryota</taxon>
        <taxon>Fungi</taxon>
        <taxon>Dikarya</taxon>
        <taxon>Basidiomycota</taxon>
        <taxon>Agaricomycotina</taxon>
        <taxon>Agaricomycetes</taxon>
        <taxon>Agaricomycetidae</taxon>
        <taxon>Boletales</taxon>
        <taxon>Sclerodermatineae</taxon>
        <taxon>Sclerodermataceae</taxon>
        <taxon>Scleroderma</taxon>
    </lineage>
</organism>
<dbReference type="InParanoid" id="A0A0C3E7H4"/>
<evidence type="ECO:0000313" key="1">
    <source>
        <dbReference type="EMBL" id="KIM64384.1"/>
    </source>
</evidence>
<accession>A0A0C3E7H4</accession>
<protein>
    <submittedName>
        <fullName evidence="1">Uncharacterized protein</fullName>
    </submittedName>
</protein>
<keyword evidence="2" id="KW-1185">Reference proteome</keyword>
<dbReference type="EMBL" id="KN822028">
    <property type="protein sequence ID" value="KIM64384.1"/>
    <property type="molecule type" value="Genomic_DNA"/>
</dbReference>
<reference evidence="2" key="2">
    <citation type="submission" date="2015-01" db="EMBL/GenBank/DDBJ databases">
        <title>Evolutionary Origins and Diversification of the Mycorrhizal Mutualists.</title>
        <authorList>
            <consortium name="DOE Joint Genome Institute"/>
            <consortium name="Mycorrhizal Genomics Consortium"/>
            <person name="Kohler A."/>
            <person name="Kuo A."/>
            <person name="Nagy L.G."/>
            <person name="Floudas D."/>
            <person name="Copeland A."/>
            <person name="Barry K.W."/>
            <person name="Cichocki N."/>
            <person name="Veneault-Fourrey C."/>
            <person name="LaButti K."/>
            <person name="Lindquist E.A."/>
            <person name="Lipzen A."/>
            <person name="Lundell T."/>
            <person name="Morin E."/>
            <person name="Murat C."/>
            <person name="Riley R."/>
            <person name="Ohm R."/>
            <person name="Sun H."/>
            <person name="Tunlid A."/>
            <person name="Henrissat B."/>
            <person name="Grigoriev I.V."/>
            <person name="Hibbett D.S."/>
            <person name="Martin F."/>
        </authorList>
    </citation>
    <scope>NUCLEOTIDE SEQUENCE [LARGE SCALE GENOMIC DNA]</scope>
    <source>
        <strain evidence="2">Foug A</strain>
    </source>
</reference>
<gene>
    <name evidence="1" type="ORF">SCLCIDRAFT_65164</name>
</gene>